<dbReference type="InterPro" id="IPR003018">
    <property type="entry name" value="GAF"/>
</dbReference>
<evidence type="ECO:0000259" key="3">
    <source>
        <dbReference type="PROSITE" id="PS51832"/>
    </source>
</evidence>
<dbReference type="PROSITE" id="PS51832">
    <property type="entry name" value="HD_GYP"/>
    <property type="match status" value="1"/>
</dbReference>
<dbReference type="Pfam" id="PF13487">
    <property type="entry name" value="HD_5"/>
    <property type="match status" value="1"/>
</dbReference>
<accession>A0A4R8MAX1</accession>
<dbReference type="Gene3D" id="1.10.3210.10">
    <property type="entry name" value="Hypothetical protein af1432"/>
    <property type="match status" value="1"/>
</dbReference>
<feature type="domain" description="HD-GYP" evidence="3">
    <location>
        <begin position="525"/>
        <end position="724"/>
    </location>
</feature>
<evidence type="ECO:0000313" key="4">
    <source>
        <dbReference type="EMBL" id="TDY60846.1"/>
    </source>
</evidence>
<organism evidence="4 5">
    <name type="scientific">Aminivibrio pyruvatiphilus</name>
    <dbReference type="NCBI Taxonomy" id="1005740"/>
    <lineage>
        <taxon>Bacteria</taxon>
        <taxon>Thermotogati</taxon>
        <taxon>Synergistota</taxon>
        <taxon>Synergistia</taxon>
        <taxon>Synergistales</taxon>
        <taxon>Aminobacteriaceae</taxon>
        <taxon>Aminivibrio</taxon>
    </lineage>
</organism>
<dbReference type="InterPro" id="IPR003607">
    <property type="entry name" value="HD/PDEase_dom"/>
</dbReference>
<dbReference type="PANTHER" id="PTHR45228">
    <property type="entry name" value="CYCLIC DI-GMP PHOSPHODIESTERASE TM_0186-RELATED"/>
    <property type="match status" value="1"/>
</dbReference>
<proteinExistence type="predicted"/>
<reference evidence="4 5" key="1">
    <citation type="submission" date="2019-03" db="EMBL/GenBank/DDBJ databases">
        <title>Genomic Encyclopedia of Type Strains, Phase IV (KMG-IV): sequencing the most valuable type-strain genomes for metagenomic binning, comparative biology and taxonomic classification.</title>
        <authorList>
            <person name="Goeker M."/>
        </authorList>
    </citation>
    <scope>NUCLEOTIDE SEQUENCE [LARGE SCALE GENOMIC DNA]</scope>
    <source>
        <strain evidence="4 5">DSM 25964</strain>
    </source>
</reference>
<dbReference type="RefSeq" id="WP_166670060.1">
    <property type="nucleotide sequence ID" value="NZ_SORI01000007.1"/>
</dbReference>
<keyword evidence="2" id="KW-1133">Transmembrane helix</keyword>
<evidence type="ECO:0000256" key="2">
    <source>
        <dbReference type="SAM" id="Phobius"/>
    </source>
</evidence>
<evidence type="ECO:0000256" key="1">
    <source>
        <dbReference type="SAM" id="Coils"/>
    </source>
</evidence>
<dbReference type="PANTHER" id="PTHR45228:SF8">
    <property type="entry name" value="TWO-COMPONENT RESPONSE REGULATOR-RELATED"/>
    <property type="match status" value="1"/>
</dbReference>
<dbReference type="InterPro" id="IPR037522">
    <property type="entry name" value="HD_GYP_dom"/>
</dbReference>
<dbReference type="Gene3D" id="3.30.450.40">
    <property type="match status" value="1"/>
</dbReference>
<name>A0A4R8MAX1_9BACT</name>
<keyword evidence="2" id="KW-0472">Membrane</keyword>
<dbReference type="CDD" id="cd00077">
    <property type="entry name" value="HDc"/>
    <property type="match status" value="1"/>
</dbReference>
<dbReference type="SUPFAM" id="SSF55781">
    <property type="entry name" value="GAF domain-like"/>
    <property type="match status" value="1"/>
</dbReference>
<protein>
    <submittedName>
        <fullName evidence="4">GAF domain-containing protein</fullName>
    </submittedName>
</protein>
<dbReference type="SUPFAM" id="SSF109604">
    <property type="entry name" value="HD-domain/PDEase-like"/>
    <property type="match status" value="1"/>
</dbReference>
<dbReference type="SMART" id="SM00471">
    <property type="entry name" value="HDc"/>
    <property type="match status" value="1"/>
</dbReference>
<comment type="caution">
    <text evidence="4">The sequence shown here is derived from an EMBL/GenBank/DDBJ whole genome shotgun (WGS) entry which is preliminary data.</text>
</comment>
<dbReference type="EMBL" id="SORI01000007">
    <property type="protein sequence ID" value="TDY60846.1"/>
    <property type="molecule type" value="Genomic_DNA"/>
</dbReference>
<evidence type="ECO:0000313" key="5">
    <source>
        <dbReference type="Proteomes" id="UP000295066"/>
    </source>
</evidence>
<feature type="coiled-coil region" evidence="1">
    <location>
        <begin position="329"/>
        <end position="367"/>
    </location>
</feature>
<dbReference type="Pfam" id="PF13185">
    <property type="entry name" value="GAF_2"/>
    <property type="match status" value="1"/>
</dbReference>
<dbReference type="InterPro" id="IPR052020">
    <property type="entry name" value="Cyclic_di-GMP/3'3'-cGAMP_PDE"/>
</dbReference>
<dbReference type="AlphaFoldDB" id="A0A4R8MAX1"/>
<gene>
    <name evidence="4" type="ORF">C8D99_10753</name>
</gene>
<sequence>MKRKTISLGGFFTAILLFFLCIILLEGGLTAYFRISSQLQEFTERGETFTRVGSHFLKQQVRRGEASVRGLVRGWSSPDRENGVLLAAVMEDSAIASVLKGWLPEGMILPREILAPGWKMNDLLDQFGRNLLTGTMTVDGKTVFAALDLDLNELNVAGTPDILPVLSTPTGSVVWTGSGEESPGLVSHIRARGLVARKESAEGAWSLLPSHYGERVVLRQEPFLYGLQLSLVYPLSSLIRSAMYGAAFSGSATVAALLAIFLIWFVWRRGIYSSIRDITSLAEDMSARLGDLEGGDHIRAAEAMYSLSRRFADLKETFVLEMNAFTGNLRNLFQVISQQQEELTAFNEETEAMNQELENVNNRLVMREALWERTLEFSHTFARSEDSHQAISSTLHTIRRDVGAFGVLLSSVEGDHYRLTASSGYNGELAPFTIPKNGIAATESVLTGAPLWVEDISRHPSASPVHPSVKSELLVPLFQSGEEEGVLEIAFDRVSKKDPFLIETLVPVASYLGGLVHGEKMRREVEASYSYLAEKLQFVTGIYHDETENHIARIGEYCRILAGELGKSHAEQEKIALFARLHDIGKLKVPREILSKPDILTAEEFRVITGHPAWGADILGDAAWLAMARRICLTHHEKWDGSGYPRGLKGRQIPWEGQVTALADVYDALRSSRAYKPPFSHEQAVEIITRGDGRVEPGHFSPEVLLAFIRRSGTFREIFETMKDREFSPGERELSPDRS</sequence>
<feature type="transmembrane region" description="Helical" evidence="2">
    <location>
        <begin position="242"/>
        <end position="267"/>
    </location>
</feature>
<keyword evidence="5" id="KW-1185">Reference proteome</keyword>
<keyword evidence="1" id="KW-0175">Coiled coil</keyword>
<dbReference type="Proteomes" id="UP000295066">
    <property type="component" value="Unassembled WGS sequence"/>
</dbReference>
<keyword evidence="2" id="KW-0812">Transmembrane</keyword>
<dbReference type="InterPro" id="IPR029016">
    <property type="entry name" value="GAF-like_dom_sf"/>
</dbReference>